<comment type="caution">
    <text evidence="8">The sequence shown here is derived from an EMBL/GenBank/DDBJ whole genome shotgun (WGS) entry which is preliminary data.</text>
</comment>
<dbReference type="InterPro" id="IPR011761">
    <property type="entry name" value="ATP-grasp"/>
</dbReference>
<keyword evidence="3 5" id="KW-0658">Purine biosynthesis</keyword>
<dbReference type="NCBIfam" id="TIGR01161">
    <property type="entry name" value="purK"/>
    <property type="match status" value="1"/>
</dbReference>
<comment type="similarity">
    <text evidence="5 6">Belongs to the PurK/PurT family.</text>
</comment>
<feature type="binding site" evidence="5">
    <location>
        <begin position="262"/>
        <end position="263"/>
    </location>
    <ligand>
        <name>ATP</name>
        <dbReference type="ChEBI" id="CHEBI:30616"/>
    </ligand>
</feature>
<evidence type="ECO:0000256" key="1">
    <source>
        <dbReference type="ARBA" id="ARBA00022598"/>
    </source>
</evidence>
<dbReference type="InterPro" id="IPR040686">
    <property type="entry name" value="PurK_C"/>
</dbReference>
<evidence type="ECO:0000256" key="2">
    <source>
        <dbReference type="ARBA" id="ARBA00022741"/>
    </source>
</evidence>
<evidence type="ECO:0000256" key="4">
    <source>
        <dbReference type="ARBA" id="ARBA00022840"/>
    </source>
</evidence>
<keyword evidence="2 5" id="KW-0547">Nucleotide-binding</keyword>
<dbReference type="GO" id="GO:0046872">
    <property type="term" value="F:metal ion binding"/>
    <property type="evidence" value="ECO:0007669"/>
    <property type="project" value="InterPro"/>
</dbReference>
<dbReference type="InterPro" id="IPR011054">
    <property type="entry name" value="Rudment_hybrid_motif"/>
</dbReference>
<comment type="caution">
    <text evidence="5">Lacks conserved residue(s) required for the propagation of feature annotation.</text>
</comment>
<dbReference type="EC" id="6.3.4.18" evidence="5 6"/>
<proteinExistence type="inferred from homology"/>
<dbReference type="AlphaFoldDB" id="A0A1Q5PW77"/>
<dbReference type="Pfam" id="PF02222">
    <property type="entry name" value="ATP-grasp"/>
    <property type="match status" value="1"/>
</dbReference>
<dbReference type="Gene3D" id="3.40.50.20">
    <property type="match status" value="1"/>
</dbReference>
<evidence type="ECO:0000313" key="8">
    <source>
        <dbReference type="EMBL" id="OKL51873.1"/>
    </source>
</evidence>
<dbReference type="Pfam" id="PF22660">
    <property type="entry name" value="RS_preATP-grasp-like"/>
    <property type="match status" value="1"/>
</dbReference>
<dbReference type="GO" id="GO:0006189">
    <property type="term" value="P:'de novo' IMP biosynthetic process"/>
    <property type="evidence" value="ECO:0007669"/>
    <property type="project" value="UniProtKB-UniRule"/>
</dbReference>
<organism evidence="8 9">
    <name type="scientific">Buchananella hordeovulneris</name>
    <dbReference type="NCBI Taxonomy" id="52770"/>
    <lineage>
        <taxon>Bacteria</taxon>
        <taxon>Bacillati</taxon>
        <taxon>Actinomycetota</taxon>
        <taxon>Actinomycetes</taxon>
        <taxon>Actinomycetales</taxon>
        <taxon>Actinomycetaceae</taxon>
        <taxon>Buchananella</taxon>
    </lineage>
</organism>
<evidence type="ECO:0000256" key="3">
    <source>
        <dbReference type="ARBA" id="ARBA00022755"/>
    </source>
</evidence>
<feature type="domain" description="ATP-grasp" evidence="7">
    <location>
        <begin position="104"/>
        <end position="292"/>
    </location>
</feature>
<dbReference type="Gene3D" id="3.30.470.20">
    <property type="entry name" value="ATP-grasp fold, B domain"/>
    <property type="match status" value="1"/>
</dbReference>
<dbReference type="SUPFAM" id="SSF51246">
    <property type="entry name" value="Rudiment single hybrid motif"/>
    <property type="match status" value="1"/>
</dbReference>
<evidence type="ECO:0000259" key="7">
    <source>
        <dbReference type="PROSITE" id="PS50975"/>
    </source>
</evidence>
<name>A0A1Q5PW77_9ACTO</name>
<comment type="pathway">
    <text evidence="5 6">Purine metabolism; IMP biosynthesis via de novo pathway; 5-amino-1-(5-phospho-D-ribosyl)imidazole-4-carboxylate from 5-amino-1-(5-phospho-D-ribosyl)imidazole (N5-CAIR route): step 1/2.</text>
</comment>
<dbReference type="GO" id="GO:0004638">
    <property type="term" value="F:phosphoribosylaminoimidazole carboxylase activity"/>
    <property type="evidence" value="ECO:0007669"/>
    <property type="project" value="InterPro"/>
</dbReference>
<dbReference type="InterPro" id="IPR013815">
    <property type="entry name" value="ATP_grasp_subdomain_1"/>
</dbReference>
<evidence type="ECO:0000313" key="9">
    <source>
        <dbReference type="Proteomes" id="UP000185612"/>
    </source>
</evidence>
<sequence length="377" mass="39279">MPTVAVIGGGQLARMMQAPATALGVTLRPLVEAADGAAGRASVGSVVGLPTERDALVALGSDLDVVTFEHEHIPPELFAHFADRVPTRPGPAALRCARDKLAMRQALQELGVPCPRWRQLATAAELTEFLAQQGGQAVVKTARGGYDGKGVRVVEAADQVADWLAAPARHGGLLVEEKVDFERELAALVARRPSGQVVAWPVVETRQRAGVCDVVIAPAPELAPTAAAAATAIAEQIAGALDVTGVLAVEMFETADGRLLVNELAMRPHNSGHWTINGAATSQFEQHLRAVLDLPLGPPTPTSPVTVMVNVLGAAVDPATLLGEVFAAYPQAHVELYGKAVRPGRKLGHVNVCGPQVAQALAAARGAADILMGKEPR</sequence>
<feature type="binding site" evidence="5">
    <location>
        <begin position="176"/>
        <end position="179"/>
    </location>
    <ligand>
        <name>ATP</name>
        <dbReference type="ChEBI" id="CHEBI:30616"/>
    </ligand>
</feature>
<dbReference type="InParanoid" id="A0A1Q5PW77"/>
<keyword evidence="4 5" id="KW-0067">ATP-binding</keyword>
<dbReference type="GO" id="GO:0005524">
    <property type="term" value="F:ATP binding"/>
    <property type="evidence" value="ECO:0007669"/>
    <property type="project" value="UniProtKB-UniRule"/>
</dbReference>
<reference evidence="9" key="1">
    <citation type="submission" date="2016-12" db="EMBL/GenBank/DDBJ databases">
        <authorList>
            <person name="Meng X."/>
        </authorList>
    </citation>
    <scope>NUCLEOTIDE SEQUENCE [LARGE SCALE GENOMIC DNA]</scope>
    <source>
        <strain evidence="9">DSM 20732</strain>
    </source>
</reference>
<dbReference type="RefSeq" id="WP_073823977.1">
    <property type="nucleotide sequence ID" value="NZ_MQVS01000004.1"/>
</dbReference>
<dbReference type="STRING" id="52770.BSZ40_05135"/>
<dbReference type="NCBIfam" id="NF004680">
    <property type="entry name" value="PRK06019.1-6"/>
    <property type="match status" value="1"/>
</dbReference>
<keyword evidence="1 5" id="KW-0436">Ligase</keyword>
<feature type="binding site" evidence="5">
    <location>
        <position position="140"/>
    </location>
    <ligand>
        <name>ATP</name>
        <dbReference type="ChEBI" id="CHEBI:30616"/>
    </ligand>
</feature>
<dbReference type="HAMAP" id="MF_01928">
    <property type="entry name" value="PurK"/>
    <property type="match status" value="1"/>
</dbReference>
<dbReference type="FunCoup" id="A0A1Q5PW77">
    <property type="interactions" value="109"/>
</dbReference>
<dbReference type="SUPFAM" id="SSF56059">
    <property type="entry name" value="Glutathione synthetase ATP-binding domain-like"/>
    <property type="match status" value="1"/>
</dbReference>
<gene>
    <name evidence="5 6" type="primary">purK</name>
    <name evidence="8" type="ORF">BSZ40_05135</name>
</gene>
<dbReference type="Gene3D" id="3.30.1490.20">
    <property type="entry name" value="ATP-grasp fold, A domain"/>
    <property type="match status" value="1"/>
</dbReference>
<dbReference type="NCBIfam" id="NF004679">
    <property type="entry name" value="PRK06019.1-5"/>
    <property type="match status" value="1"/>
</dbReference>
<feature type="binding site" evidence="5">
    <location>
        <position position="184"/>
    </location>
    <ligand>
        <name>ATP</name>
        <dbReference type="ChEBI" id="CHEBI:30616"/>
    </ligand>
</feature>
<dbReference type="InterPro" id="IPR005875">
    <property type="entry name" value="PurK"/>
</dbReference>
<dbReference type="PROSITE" id="PS50975">
    <property type="entry name" value="ATP_GRASP"/>
    <property type="match status" value="1"/>
</dbReference>
<dbReference type="InterPro" id="IPR003135">
    <property type="entry name" value="ATP-grasp_carboxylate-amine"/>
</dbReference>
<dbReference type="FunFam" id="3.30.470.20:FF:000029">
    <property type="entry name" value="N5-carboxyaminoimidazole ribonucleotide synthase"/>
    <property type="match status" value="1"/>
</dbReference>
<feature type="binding site" evidence="5">
    <location>
        <position position="100"/>
    </location>
    <ligand>
        <name>ATP</name>
        <dbReference type="ChEBI" id="CHEBI:30616"/>
    </ligand>
</feature>
<dbReference type="Pfam" id="PF17769">
    <property type="entry name" value="PurK_C"/>
    <property type="match status" value="1"/>
</dbReference>
<dbReference type="UniPathway" id="UPA00074">
    <property type="reaction ID" value="UER00942"/>
</dbReference>
<evidence type="ECO:0000256" key="6">
    <source>
        <dbReference type="RuleBase" id="RU361200"/>
    </source>
</evidence>
<comment type="function">
    <text evidence="5">Catalyzes the ATP-dependent conversion of 5-aminoimidazole ribonucleotide (AIR) and HCO(3)(-) to N5-carboxyaminoimidazole ribonucleotide (N5-CAIR).</text>
</comment>
<dbReference type="InterPro" id="IPR016185">
    <property type="entry name" value="PreATP-grasp_dom_sf"/>
</dbReference>
<dbReference type="InterPro" id="IPR054350">
    <property type="entry name" value="PurT/PurK_preATP-grasp"/>
</dbReference>
<dbReference type="SUPFAM" id="SSF52440">
    <property type="entry name" value="PreATP-grasp domain"/>
    <property type="match status" value="1"/>
</dbReference>
<dbReference type="PANTHER" id="PTHR11609">
    <property type="entry name" value="PURINE BIOSYNTHESIS PROTEIN 6/7, PUR6/7"/>
    <property type="match status" value="1"/>
</dbReference>
<comment type="subunit">
    <text evidence="5 6">Homodimer.</text>
</comment>
<evidence type="ECO:0000256" key="5">
    <source>
        <dbReference type="HAMAP-Rule" id="MF_01928"/>
    </source>
</evidence>
<dbReference type="EMBL" id="MQVS01000004">
    <property type="protein sequence ID" value="OKL51873.1"/>
    <property type="molecule type" value="Genomic_DNA"/>
</dbReference>
<accession>A0A1Q5PW77</accession>
<dbReference type="GO" id="GO:0034028">
    <property type="term" value="F:5-(carboxyamino)imidazole ribonucleotide synthase activity"/>
    <property type="evidence" value="ECO:0007669"/>
    <property type="project" value="UniProtKB-UniRule"/>
</dbReference>
<protein>
    <recommendedName>
        <fullName evidence="5 6">N5-carboxyaminoimidazole ribonucleotide synthase</fullName>
        <shortName evidence="5 6">N5-CAIR synthase</shortName>
        <ecNumber evidence="5 6">6.3.4.18</ecNumber>
    </recommendedName>
    <alternativeName>
        <fullName evidence="5 6">5-(carboxyamino)imidazole ribonucleotide synthetase</fullName>
    </alternativeName>
</protein>
<dbReference type="PANTHER" id="PTHR11609:SF5">
    <property type="entry name" value="PHOSPHORIBOSYLAMINOIMIDAZOLE CARBOXYLASE"/>
    <property type="match status" value="1"/>
</dbReference>
<dbReference type="OrthoDB" id="9804625at2"/>
<dbReference type="Proteomes" id="UP000185612">
    <property type="component" value="Unassembled WGS sequence"/>
</dbReference>
<comment type="function">
    <text evidence="6">Catalyzes the ATP-dependent conversion of 5-aminoimidazole ribonucleotide (AIR) and HCO(3)- to N5-carboxyaminoimidazole ribonucleotide (N5-CAIR).</text>
</comment>
<comment type="catalytic activity">
    <reaction evidence="5 6">
        <text>5-amino-1-(5-phospho-beta-D-ribosyl)imidazole + hydrogencarbonate + ATP = 5-carboxyamino-1-(5-phospho-D-ribosyl)imidazole + ADP + phosphate + 2 H(+)</text>
        <dbReference type="Rhea" id="RHEA:19317"/>
        <dbReference type="ChEBI" id="CHEBI:15378"/>
        <dbReference type="ChEBI" id="CHEBI:17544"/>
        <dbReference type="ChEBI" id="CHEBI:30616"/>
        <dbReference type="ChEBI" id="CHEBI:43474"/>
        <dbReference type="ChEBI" id="CHEBI:58730"/>
        <dbReference type="ChEBI" id="CHEBI:137981"/>
        <dbReference type="ChEBI" id="CHEBI:456216"/>
        <dbReference type="EC" id="6.3.4.18"/>
    </reaction>
</comment>
<dbReference type="GO" id="GO:0005829">
    <property type="term" value="C:cytosol"/>
    <property type="evidence" value="ECO:0007669"/>
    <property type="project" value="TreeGrafter"/>
</dbReference>
<keyword evidence="9" id="KW-1185">Reference proteome</keyword>